<dbReference type="SUPFAM" id="SSF103473">
    <property type="entry name" value="MFS general substrate transporter"/>
    <property type="match status" value="1"/>
</dbReference>
<name>A0A7M7PEZ8_STRPU</name>
<feature type="transmembrane region" description="Helical" evidence="2">
    <location>
        <begin position="188"/>
        <end position="208"/>
    </location>
</feature>
<dbReference type="InterPro" id="IPR050327">
    <property type="entry name" value="Proton-linked_MCT"/>
</dbReference>
<dbReference type="OMA" id="MCCVSGI"/>
<feature type="transmembrane region" description="Helical" evidence="2">
    <location>
        <begin position="311"/>
        <end position="333"/>
    </location>
</feature>
<sequence>MAPFASLITDRFGCRPTAVLGSALALAGILSSSFATRIEHLYITFGLAMGMGFSIAFQPSLYILGIYFQKRLGIANGLVSTGTSIFTVVLPLGMREILKRYGLRPCIWLLSTIIFVMLLGSLTYRPRPEVVEVLDLKEDYTSVRRSEDDDLQEGEGCCGRWCRRVKRTKCSCSSIINVSIWKDRNYRLWAIGMPLGLLGYFVPFFHLIKHVNETIPEARAELIIMCLGASSGVGRISAGFLSDHPKISPVHIQQLAFLVIGVSTALLPLMRNFIALCATILIMGVFDGAFFSMIGPVAFNLVGPQRASQAIGCVLGIMSFPMMIGPPIAGFLYDLTGNYTLAFALSGIPPMITVCTLFYIETDPRSDDPDEEADDEKQDAHEAKERALMIPQEATPRMVAKEDAEMMLGNGVTEDDVWKRRFVDRGGLEDDRGRRRSYRRDVMSPSDTRLIMENHVPHSNSNHHPNGVHSNGDINKIRWCLHGGVKRERCSSEGVRTGRGGEQTAVRSP</sequence>
<dbReference type="Pfam" id="PF07690">
    <property type="entry name" value="MFS_1"/>
    <property type="match status" value="1"/>
</dbReference>
<evidence type="ECO:0000313" key="3">
    <source>
        <dbReference type="EnsemblMetazoa" id="XP_030850319"/>
    </source>
</evidence>
<dbReference type="FunCoup" id="A0A7M7PEZ8">
    <property type="interactions" value="94"/>
</dbReference>
<feature type="transmembrane region" description="Helical" evidence="2">
    <location>
        <begin position="339"/>
        <end position="360"/>
    </location>
</feature>
<dbReference type="InterPro" id="IPR011701">
    <property type="entry name" value="MFS"/>
</dbReference>
<dbReference type="Gene3D" id="1.20.1250.20">
    <property type="entry name" value="MFS general substrate transporter like domains"/>
    <property type="match status" value="2"/>
</dbReference>
<dbReference type="RefSeq" id="XP_030850319.1">
    <property type="nucleotide sequence ID" value="XM_030994459.1"/>
</dbReference>
<protein>
    <recommendedName>
        <fullName evidence="5">Monocarboxylate transporter 10</fullName>
    </recommendedName>
</protein>
<dbReference type="GO" id="GO:0022857">
    <property type="term" value="F:transmembrane transporter activity"/>
    <property type="evidence" value="ECO:0000318"/>
    <property type="project" value="GO_Central"/>
</dbReference>
<feature type="transmembrane region" description="Helical" evidence="2">
    <location>
        <begin position="106"/>
        <end position="124"/>
    </location>
</feature>
<feature type="transmembrane region" description="Helical" evidence="2">
    <location>
        <begin position="74"/>
        <end position="94"/>
    </location>
</feature>
<dbReference type="OrthoDB" id="6499973at2759"/>
<dbReference type="KEGG" id="spu:591508"/>
<keyword evidence="2" id="KW-0472">Membrane</keyword>
<dbReference type="Proteomes" id="UP000007110">
    <property type="component" value="Unassembled WGS sequence"/>
</dbReference>
<keyword evidence="2" id="KW-1133">Transmembrane helix</keyword>
<dbReference type="InParanoid" id="A0A7M7PEZ8"/>
<keyword evidence="4" id="KW-1185">Reference proteome</keyword>
<proteinExistence type="predicted"/>
<reference evidence="4" key="1">
    <citation type="submission" date="2015-02" db="EMBL/GenBank/DDBJ databases">
        <title>Genome sequencing for Strongylocentrotus purpuratus.</title>
        <authorList>
            <person name="Murali S."/>
            <person name="Liu Y."/>
            <person name="Vee V."/>
            <person name="English A."/>
            <person name="Wang M."/>
            <person name="Skinner E."/>
            <person name="Han Y."/>
            <person name="Muzny D.M."/>
            <person name="Worley K.C."/>
            <person name="Gibbs R.A."/>
        </authorList>
    </citation>
    <scope>NUCLEOTIDE SEQUENCE</scope>
</reference>
<dbReference type="EnsemblMetazoa" id="XM_030994459">
    <property type="protein sequence ID" value="XP_030850319"/>
    <property type="gene ID" value="LOC591508"/>
</dbReference>
<feature type="region of interest" description="Disordered" evidence="1">
    <location>
        <begin position="489"/>
        <end position="509"/>
    </location>
</feature>
<evidence type="ECO:0000313" key="4">
    <source>
        <dbReference type="Proteomes" id="UP000007110"/>
    </source>
</evidence>
<keyword evidence="2" id="KW-0812">Transmembrane</keyword>
<feature type="transmembrane region" description="Helical" evidence="2">
    <location>
        <begin position="42"/>
        <end position="68"/>
    </location>
</feature>
<feature type="compositionally biased region" description="Acidic residues" evidence="1">
    <location>
        <begin position="368"/>
        <end position="377"/>
    </location>
</feature>
<accession>A0A7M7PEZ8</accession>
<feature type="transmembrane region" description="Helical" evidence="2">
    <location>
        <begin position="17"/>
        <end position="35"/>
    </location>
</feature>
<dbReference type="AlphaFoldDB" id="A0A7M7PEZ8"/>
<dbReference type="InterPro" id="IPR036259">
    <property type="entry name" value="MFS_trans_sf"/>
</dbReference>
<dbReference type="GO" id="GO:0005886">
    <property type="term" value="C:plasma membrane"/>
    <property type="evidence" value="ECO:0000318"/>
    <property type="project" value="GO_Central"/>
</dbReference>
<feature type="region of interest" description="Disordered" evidence="1">
    <location>
        <begin position="365"/>
        <end position="385"/>
    </location>
</feature>
<evidence type="ECO:0008006" key="5">
    <source>
        <dbReference type="Google" id="ProtNLM"/>
    </source>
</evidence>
<dbReference type="GeneID" id="591508"/>
<dbReference type="PANTHER" id="PTHR11360:SF251">
    <property type="entry name" value="MAJOR FACILITATOR SUPERFAMILY (MFS) PROFILE DOMAIN-CONTAINING PROTEIN"/>
    <property type="match status" value="1"/>
</dbReference>
<evidence type="ECO:0000256" key="1">
    <source>
        <dbReference type="SAM" id="MobiDB-lite"/>
    </source>
</evidence>
<reference evidence="3" key="2">
    <citation type="submission" date="2021-01" db="UniProtKB">
        <authorList>
            <consortium name="EnsemblMetazoa"/>
        </authorList>
    </citation>
    <scope>IDENTIFICATION</scope>
</reference>
<dbReference type="PANTHER" id="PTHR11360">
    <property type="entry name" value="MONOCARBOXYLATE TRANSPORTER"/>
    <property type="match status" value="1"/>
</dbReference>
<feature type="transmembrane region" description="Helical" evidence="2">
    <location>
        <begin position="273"/>
        <end position="299"/>
    </location>
</feature>
<organism evidence="3 4">
    <name type="scientific">Strongylocentrotus purpuratus</name>
    <name type="common">Purple sea urchin</name>
    <dbReference type="NCBI Taxonomy" id="7668"/>
    <lineage>
        <taxon>Eukaryota</taxon>
        <taxon>Metazoa</taxon>
        <taxon>Echinodermata</taxon>
        <taxon>Eleutherozoa</taxon>
        <taxon>Echinozoa</taxon>
        <taxon>Echinoidea</taxon>
        <taxon>Euechinoidea</taxon>
        <taxon>Echinacea</taxon>
        <taxon>Camarodonta</taxon>
        <taxon>Echinidea</taxon>
        <taxon>Strongylocentrotidae</taxon>
        <taxon>Strongylocentrotus</taxon>
    </lineage>
</organism>
<evidence type="ECO:0000256" key="2">
    <source>
        <dbReference type="SAM" id="Phobius"/>
    </source>
</evidence>